<dbReference type="InParanoid" id="A0A1E7FIR5"/>
<sequence>MKRPLKNDRDTIRSIVFSEVSSAVAIDLHTHLLPPTHGALCLWGIDELLTYHYLVAEYFITAPPSIIPEQFYAKSKQQQAEIIWKALFIDRSPISEACRGVITVPVTLGLKDEIRNRDLDAVRKFYTSFRNDGIAGAERFSQLVYDKAGVKYAVMTNIPFEPTETQHWRPTPKEYSNNYRSACRVDPLLAGNKIVVENALKAAGYNNTIDGAKQFLHDWCDTMKPEYMMASTPHDFVMPEDKGSTGGMVLMKVCEERDIPLALKIGAHRKLNPRLLDAGDGVVAFADGSMLARLCTRFPTVRFLATFLSRTNQHEACVLATKFRNLHLYGCWWFCNNPSIIKEITSMRIEMLGTAFTAQHSDSRVLDQLLYKWPHSRAVIASVLTEEYTKLIESGWSLTRGELRRDIQRLFGSSYEEFMSKSLV</sequence>
<gene>
    <name evidence="1" type="ORF">FRACYDRAFT_184859</name>
</gene>
<name>A0A1E7FIR5_9STRA</name>
<reference evidence="1 2" key="1">
    <citation type="submission" date="2016-09" db="EMBL/GenBank/DDBJ databases">
        <title>Extensive genetic diversity and differential bi-allelic expression allows diatom success in the polar Southern Ocean.</title>
        <authorList>
            <consortium name="DOE Joint Genome Institute"/>
            <person name="Mock T."/>
            <person name="Otillar R.P."/>
            <person name="Strauss J."/>
            <person name="Dupont C."/>
            <person name="Frickenhaus S."/>
            <person name="Maumus F."/>
            <person name="Mcmullan M."/>
            <person name="Sanges R."/>
            <person name="Schmutz J."/>
            <person name="Toseland A."/>
            <person name="Valas R."/>
            <person name="Veluchamy A."/>
            <person name="Ward B.J."/>
            <person name="Allen A."/>
            <person name="Barry K."/>
            <person name="Falciatore A."/>
            <person name="Ferrante M."/>
            <person name="Fortunato A.E."/>
            <person name="Gloeckner G."/>
            <person name="Gruber A."/>
            <person name="Hipkin R."/>
            <person name="Janech M."/>
            <person name="Kroth P."/>
            <person name="Leese F."/>
            <person name="Lindquist E."/>
            <person name="Lyon B.R."/>
            <person name="Martin J."/>
            <person name="Mayer C."/>
            <person name="Parker M."/>
            <person name="Quesneville H."/>
            <person name="Raymond J."/>
            <person name="Uhlig C."/>
            <person name="Valentin K.U."/>
            <person name="Worden A.Z."/>
            <person name="Armbrust E.V."/>
            <person name="Bowler C."/>
            <person name="Green B."/>
            <person name="Moulton V."/>
            <person name="Van Oosterhout C."/>
            <person name="Grigoriev I."/>
        </authorList>
    </citation>
    <scope>NUCLEOTIDE SEQUENCE [LARGE SCALE GENOMIC DNA]</scope>
    <source>
        <strain evidence="1 2">CCMP1102</strain>
    </source>
</reference>
<dbReference type="AlphaFoldDB" id="A0A1E7FIR5"/>
<evidence type="ECO:0000313" key="2">
    <source>
        <dbReference type="Proteomes" id="UP000095751"/>
    </source>
</evidence>
<accession>A0A1E7FIR5</accession>
<dbReference type="SUPFAM" id="SSF51556">
    <property type="entry name" value="Metallo-dependent hydrolases"/>
    <property type="match status" value="1"/>
</dbReference>
<dbReference type="OrthoDB" id="418169at2759"/>
<protein>
    <recommendedName>
        <fullName evidence="3">Glucuronate isomerase</fullName>
    </recommendedName>
</protein>
<organism evidence="1 2">
    <name type="scientific">Fragilariopsis cylindrus CCMP1102</name>
    <dbReference type="NCBI Taxonomy" id="635003"/>
    <lineage>
        <taxon>Eukaryota</taxon>
        <taxon>Sar</taxon>
        <taxon>Stramenopiles</taxon>
        <taxon>Ochrophyta</taxon>
        <taxon>Bacillariophyta</taxon>
        <taxon>Bacillariophyceae</taxon>
        <taxon>Bacillariophycidae</taxon>
        <taxon>Bacillariales</taxon>
        <taxon>Bacillariaceae</taxon>
        <taxon>Fragilariopsis</taxon>
    </lineage>
</organism>
<dbReference type="EMBL" id="KV784357">
    <property type="protein sequence ID" value="OEU18027.1"/>
    <property type="molecule type" value="Genomic_DNA"/>
</dbReference>
<dbReference type="Proteomes" id="UP000095751">
    <property type="component" value="Unassembled WGS sequence"/>
</dbReference>
<evidence type="ECO:0008006" key="3">
    <source>
        <dbReference type="Google" id="ProtNLM"/>
    </source>
</evidence>
<dbReference type="InterPro" id="IPR032466">
    <property type="entry name" value="Metal_Hydrolase"/>
</dbReference>
<proteinExistence type="predicted"/>
<keyword evidence="2" id="KW-1185">Reference proteome</keyword>
<dbReference type="Gene3D" id="3.20.20.140">
    <property type="entry name" value="Metal-dependent hydrolases"/>
    <property type="match status" value="2"/>
</dbReference>
<dbReference type="Gene3D" id="1.10.2020.10">
    <property type="entry name" value="uronate isomerase, domain 2, chain A"/>
    <property type="match status" value="1"/>
</dbReference>
<dbReference type="KEGG" id="fcy:FRACYDRAFT_184859"/>
<evidence type="ECO:0000313" key="1">
    <source>
        <dbReference type="EMBL" id="OEU18027.1"/>
    </source>
</evidence>